<keyword evidence="2" id="KW-0813">Transport</keyword>
<comment type="similarity">
    <text evidence="1">Belongs to the bacterial solute-binding protein 1 family.</text>
</comment>
<evidence type="ECO:0000313" key="4">
    <source>
        <dbReference type="EMBL" id="AVH60746.1"/>
    </source>
</evidence>
<sequence>MPSLAGRIRAGAARAGGARVPVLAATLACATAALGLTGCAAEPDPGTVTVLNSATDTAEHTANQRFFDRCAKPLGVRVEQVSVPADQIASKVLRMASSDSLTDILELDGSELPQFAQTEGLRPLAEAGVDTSGFSASATSLGSYDGVQYGIARSVNSLALIYNTKLLKDAGIDPPRTWAELREAAKKLTAGDTYGMAFSASPNADGVYQFLPFFWSAGGDEAKLDNGKGEAALQLWKDLVADGSASRSVVNWNQQDVNDQFMAGRAAMMINGPWQVPVLSAQKNVDWAVASIPVPEAGRAAVPPIGGTVMAVPKNEDDPAREKKAGELLNCLNSEQNQLQWGESVNNVPTRAAAAQAYATQNPKLAAFADLVTTARSRTAQVGTGWPVVGDALAGAFQSVLTGRTSPEQAMHRAQQQASAGK</sequence>
<keyword evidence="3" id="KW-0732">Signal</keyword>
<dbReference type="PANTHER" id="PTHR30061:SF50">
    <property type="entry name" value="MALTOSE_MALTODEXTRIN-BINDING PERIPLASMIC PROTEIN"/>
    <property type="match status" value="1"/>
</dbReference>
<dbReference type="RefSeq" id="WP_099505822.1">
    <property type="nucleotide sequence ID" value="NZ_CP026652.1"/>
</dbReference>
<evidence type="ECO:0000313" key="5">
    <source>
        <dbReference type="Proteomes" id="UP000238413"/>
    </source>
</evidence>
<dbReference type="InterPro" id="IPR006059">
    <property type="entry name" value="SBP"/>
</dbReference>
<evidence type="ECO:0000256" key="2">
    <source>
        <dbReference type="ARBA" id="ARBA00022448"/>
    </source>
</evidence>
<dbReference type="EMBL" id="CP026652">
    <property type="protein sequence ID" value="AVH60746.1"/>
    <property type="molecule type" value="Genomic_DNA"/>
</dbReference>
<proteinExistence type="inferred from homology"/>
<name>A0ABM6T171_9ACTN</name>
<dbReference type="Pfam" id="PF13416">
    <property type="entry name" value="SBP_bac_8"/>
    <property type="match status" value="1"/>
</dbReference>
<dbReference type="Proteomes" id="UP000238413">
    <property type="component" value="Chromosome"/>
</dbReference>
<accession>A0ABM6T171</accession>
<dbReference type="CDD" id="cd13585">
    <property type="entry name" value="PBP2_TMBP_like"/>
    <property type="match status" value="1"/>
</dbReference>
<protein>
    <submittedName>
        <fullName evidence="4">Sugar ABC transporter substrate-binding protein</fullName>
    </submittedName>
</protein>
<keyword evidence="5" id="KW-1185">Reference proteome</keyword>
<dbReference type="SUPFAM" id="SSF53850">
    <property type="entry name" value="Periplasmic binding protein-like II"/>
    <property type="match status" value="1"/>
</dbReference>
<evidence type="ECO:0000256" key="3">
    <source>
        <dbReference type="ARBA" id="ARBA00022729"/>
    </source>
</evidence>
<dbReference type="PANTHER" id="PTHR30061">
    <property type="entry name" value="MALTOSE-BINDING PERIPLASMIC PROTEIN"/>
    <property type="match status" value="1"/>
</dbReference>
<dbReference type="Gene3D" id="3.40.190.10">
    <property type="entry name" value="Periplasmic binding protein-like II"/>
    <property type="match status" value="2"/>
</dbReference>
<reference evidence="4 5" key="1">
    <citation type="submission" date="2018-02" db="EMBL/GenBank/DDBJ databases">
        <title>Complete genome sequence of Streptomyces dengpaensis, the producer of angucyclines.</title>
        <authorList>
            <person name="Yumei L."/>
        </authorList>
    </citation>
    <scope>NUCLEOTIDE SEQUENCE [LARGE SCALE GENOMIC DNA]</scope>
    <source>
        <strain evidence="4 5">XZHG99</strain>
    </source>
</reference>
<evidence type="ECO:0000256" key="1">
    <source>
        <dbReference type="ARBA" id="ARBA00008520"/>
    </source>
</evidence>
<organism evidence="4 5">
    <name type="scientific">Streptomyces dengpaensis</name>
    <dbReference type="NCBI Taxonomy" id="2049881"/>
    <lineage>
        <taxon>Bacteria</taxon>
        <taxon>Bacillati</taxon>
        <taxon>Actinomycetota</taxon>
        <taxon>Actinomycetes</taxon>
        <taxon>Kitasatosporales</taxon>
        <taxon>Streptomycetaceae</taxon>
        <taxon>Streptomyces</taxon>
    </lineage>
</organism>
<gene>
    <name evidence="4" type="ORF">C4B68_38935</name>
</gene>